<gene>
    <name evidence="1" type="ordered locus">Fbal_2256</name>
</gene>
<accession>E1SWH7</accession>
<proteinExistence type="predicted"/>
<dbReference type="eggNOG" id="ENOG5030WAH">
    <property type="taxonomic scope" value="Bacteria"/>
</dbReference>
<name>E1SWH7_FERBD</name>
<dbReference type="SUPFAM" id="SSF50969">
    <property type="entry name" value="YVTN repeat-like/Quinoprotein amine dehydrogenase"/>
    <property type="match status" value="1"/>
</dbReference>
<dbReference type="EMBL" id="CP002209">
    <property type="protein sequence ID" value="ADN76459.1"/>
    <property type="molecule type" value="Genomic_DNA"/>
</dbReference>
<keyword evidence="2" id="KW-1185">Reference proteome</keyword>
<sequence>MNTHTLRTHRLFYGGGLNQVQVHDESQTPTALLSQFELAGSEHDVVLLSWLSDDRIVALDERGNLYLWPFRPGIKVAIEPVLALNLMPFKDASLQGSNLWLMAREQGERLSQRRLFRIDLVALQVTQYPPCEFDFVGGSMVALENGDFAFYQRSGKPGYPFRTHGLVRYAPRSGQVSLLPLTGKPAPETISVRERFFFQHRHGLALTADTESLTAIQGTDGETAYQFELQLIDFHRQQMRWSRPVRALLPNQIADEYDCDELVEALDAIAGGDQRACHNDELQRFVECLTSATLSDDGERIWLGWQDGCVQCLSLQGELLSPLYQLQQETAKDERASLSPWHDQLTLLDVKTDGQAPASSILTLSMGDPEWATLWQVALPSVAPGSLCQGAEPQPALCQRIGFDLQLPEPLLGTPVPSGQLDIPCRDSEDQGERLASLTQLNALMPALATYFERHTQAGHLFFAFVATQPGGDKVHSEKQFFPAVAAGNDQDREQLAQLIEHFNHWPCASRLMGQAGAPVLADAVLSLIDRADYLPLLARYFNAIGQQESVQRYHLNRTLPALREIHAGTSELAAFNQQVPPPWNNLNHTVVSTCDYDDD</sequence>
<dbReference type="HOGENOM" id="CLU_454736_0_0_6"/>
<protein>
    <submittedName>
        <fullName evidence="1">Uncharacterized protein</fullName>
    </submittedName>
</protein>
<evidence type="ECO:0000313" key="2">
    <source>
        <dbReference type="Proteomes" id="UP000006683"/>
    </source>
</evidence>
<dbReference type="Proteomes" id="UP000006683">
    <property type="component" value="Chromosome"/>
</dbReference>
<reference evidence="1 2" key="1">
    <citation type="journal article" date="2010" name="Stand. Genomic Sci.">
        <title>Complete genome sequence of Ferrimonas balearica type strain (PAT).</title>
        <authorList>
            <person name="Nolan M."/>
            <person name="Sikorski J."/>
            <person name="Davenport K."/>
            <person name="Lucas S."/>
            <person name="Glavina Del Rio T."/>
            <person name="Tice H."/>
            <person name="Cheng J."/>
            <person name="Goodwin L."/>
            <person name="Pitluck S."/>
            <person name="Liolios K."/>
            <person name="Ivanova N."/>
            <person name="Mavromatis K."/>
            <person name="Ovchinnikova G."/>
            <person name="Pati A."/>
            <person name="Chen A."/>
            <person name="Palaniappan K."/>
            <person name="Land M."/>
            <person name="Hauser L."/>
            <person name="Chang Y."/>
            <person name="Jeffries C."/>
            <person name="Tapia R."/>
            <person name="Brettin T."/>
            <person name="Detter J."/>
            <person name="Han C."/>
            <person name="Yasawong M."/>
            <person name="Rohde M."/>
            <person name="Tindall B."/>
            <person name="Goker M."/>
            <person name="Woyke T."/>
            <person name="Bristow J."/>
            <person name="Eisen J."/>
            <person name="Markowitz V."/>
            <person name="Hugenholtz P."/>
            <person name="Kyrpides N."/>
            <person name="Klenk H."/>
            <person name="Lapidus A."/>
        </authorList>
    </citation>
    <scope>NUCLEOTIDE SEQUENCE [LARGE SCALE GENOMIC DNA]</scope>
    <source>
        <strain evidence="2">DSM 9799 / CCM 4581 / KCTC 23876 / PAT</strain>
    </source>
</reference>
<dbReference type="KEGG" id="fbl:Fbal_2256"/>
<dbReference type="AlphaFoldDB" id="E1SWH7"/>
<organism evidence="1 2">
    <name type="scientific">Ferrimonas balearica (strain DSM 9799 / CCM 4581 / KCTC 23876 / PAT)</name>
    <dbReference type="NCBI Taxonomy" id="550540"/>
    <lineage>
        <taxon>Bacteria</taxon>
        <taxon>Pseudomonadati</taxon>
        <taxon>Pseudomonadota</taxon>
        <taxon>Gammaproteobacteria</taxon>
        <taxon>Alteromonadales</taxon>
        <taxon>Ferrimonadaceae</taxon>
        <taxon>Ferrimonas</taxon>
    </lineage>
</organism>
<dbReference type="InterPro" id="IPR011044">
    <property type="entry name" value="Quino_amine_DH_bsu"/>
</dbReference>
<evidence type="ECO:0000313" key="1">
    <source>
        <dbReference type="EMBL" id="ADN76459.1"/>
    </source>
</evidence>